<dbReference type="PANTHER" id="PTHR37049">
    <property type="entry name" value="PEPTIDASE S41 FAMILY PROTEIN"/>
    <property type="match status" value="1"/>
</dbReference>
<accession>A0AAD4DJG0</accession>
<dbReference type="GO" id="GO:0006508">
    <property type="term" value="P:proteolysis"/>
    <property type="evidence" value="ECO:0007669"/>
    <property type="project" value="InterPro"/>
</dbReference>
<dbReference type="SUPFAM" id="SSF52096">
    <property type="entry name" value="ClpP/crotonase"/>
    <property type="match status" value="1"/>
</dbReference>
<dbReference type="InterPro" id="IPR005151">
    <property type="entry name" value="Tail-specific_protease"/>
</dbReference>
<dbReference type="InterPro" id="IPR052766">
    <property type="entry name" value="S41A_metabolite_peptidase"/>
</dbReference>
<evidence type="ECO:0000259" key="1">
    <source>
        <dbReference type="Pfam" id="PF03572"/>
    </source>
</evidence>
<dbReference type="Proteomes" id="UP001194580">
    <property type="component" value="Unassembled WGS sequence"/>
</dbReference>
<dbReference type="Pfam" id="PF23658">
    <property type="entry name" value="PDZ_CPAF_rel"/>
    <property type="match status" value="1"/>
</dbReference>
<feature type="domain" description="Tail specific protease" evidence="1">
    <location>
        <begin position="297"/>
        <end position="459"/>
    </location>
</feature>
<evidence type="ECO:0000313" key="3">
    <source>
        <dbReference type="EMBL" id="KAG0279748.1"/>
    </source>
</evidence>
<proteinExistence type="predicted"/>
<protein>
    <recommendedName>
        <fullName evidence="5">Tail specific protease domain-containing protein</fullName>
    </recommendedName>
</protein>
<organism evidence="3 4">
    <name type="scientific">Linnemannia exigua</name>
    <dbReference type="NCBI Taxonomy" id="604196"/>
    <lineage>
        <taxon>Eukaryota</taxon>
        <taxon>Fungi</taxon>
        <taxon>Fungi incertae sedis</taxon>
        <taxon>Mucoromycota</taxon>
        <taxon>Mortierellomycotina</taxon>
        <taxon>Mortierellomycetes</taxon>
        <taxon>Mortierellales</taxon>
        <taxon>Mortierellaceae</taxon>
        <taxon>Linnemannia</taxon>
    </lineage>
</organism>
<sequence length="562" mass="61599">MNDFYAFSDLALTPALPKPFSMNYVDIWKSLKTIERGRYKSDYHFHDSLSMVLVSLKDANTAYTAKCYHSYAFVQPLALFSPVVNGKQIIQVYTDHKKRGHEGCRVELIDGEDALTYIKKWADANTGFSKDPGVRLNNVLATLKYSTRSKSFGLKIGQFSLRDRLPDKAYIEYKLICSSGMIHVRDKWDAYPNGPKVKFSSLSTFVHNVCHARPPPSAFLRESPPQKYTPFRPKENLYIPKLMENPYKSPTPIVNVPASSPVPLPRVEPTIKPAISFVGISGGEASVAFKLEGRPGVGVLHVHTLPTKGDISKELDNITANLIALSGHGVRNIIIDLQGNLGGDTSFASALVQLFFPNKDELDKSLPSNLRVTESIKDLTTALFNNAPGALYDASSYYDLATKLPGSVTAKAPATRTWPPSNPTPADPTAANIRLLTDGRCGSACSMSAVFFQKLNNITTYSVGGITAEPMTASTSPGGAVTSLNNVYNLYTLAKVPSPFNPLPYKGDVHFTALEAFAPGSAIPLDFDAPYLMADRRLDYTPENAKDRMVMWEQVAADAWPA</sequence>
<reference evidence="3" key="1">
    <citation type="journal article" date="2020" name="Fungal Divers.">
        <title>Resolving the Mortierellaceae phylogeny through synthesis of multi-gene phylogenetics and phylogenomics.</title>
        <authorList>
            <person name="Vandepol N."/>
            <person name="Liber J."/>
            <person name="Desiro A."/>
            <person name="Na H."/>
            <person name="Kennedy M."/>
            <person name="Barry K."/>
            <person name="Grigoriev I.V."/>
            <person name="Miller A.N."/>
            <person name="O'Donnell K."/>
            <person name="Stajich J.E."/>
            <person name="Bonito G."/>
        </authorList>
    </citation>
    <scope>NUCLEOTIDE SEQUENCE</scope>
    <source>
        <strain evidence="3">NRRL 28262</strain>
    </source>
</reference>
<evidence type="ECO:0008006" key="5">
    <source>
        <dbReference type="Google" id="ProtNLM"/>
    </source>
</evidence>
<feature type="domain" description="CPAF-like PDZ" evidence="2">
    <location>
        <begin position="73"/>
        <end position="153"/>
    </location>
</feature>
<dbReference type="AlphaFoldDB" id="A0AAD4DJG0"/>
<gene>
    <name evidence="3" type="ORF">BGZ95_000347</name>
</gene>
<keyword evidence="4" id="KW-1185">Reference proteome</keyword>
<evidence type="ECO:0000313" key="4">
    <source>
        <dbReference type="Proteomes" id="UP001194580"/>
    </source>
</evidence>
<name>A0AAD4DJG0_9FUNG</name>
<dbReference type="EMBL" id="JAAAIL010000106">
    <property type="protein sequence ID" value="KAG0279748.1"/>
    <property type="molecule type" value="Genomic_DNA"/>
</dbReference>
<dbReference type="Pfam" id="PF03572">
    <property type="entry name" value="Peptidase_S41"/>
    <property type="match status" value="1"/>
</dbReference>
<evidence type="ECO:0000259" key="2">
    <source>
        <dbReference type="Pfam" id="PF23658"/>
    </source>
</evidence>
<dbReference type="GO" id="GO:0008236">
    <property type="term" value="F:serine-type peptidase activity"/>
    <property type="evidence" value="ECO:0007669"/>
    <property type="project" value="InterPro"/>
</dbReference>
<dbReference type="PANTHER" id="PTHR37049:SF4">
    <property type="entry name" value="RHODANESE DOMAIN-CONTAINING PROTEIN"/>
    <property type="match status" value="1"/>
</dbReference>
<comment type="caution">
    <text evidence="3">The sequence shown here is derived from an EMBL/GenBank/DDBJ whole genome shotgun (WGS) entry which is preliminary data.</text>
</comment>
<dbReference type="InterPro" id="IPR056186">
    <property type="entry name" value="PDZ_CPAF-rel"/>
</dbReference>
<dbReference type="InterPro" id="IPR029045">
    <property type="entry name" value="ClpP/crotonase-like_dom_sf"/>
</dbReference>
<dbReference type="Gene3D" id="3.90.226.10">
    <property type="entry name" value="2-enoyl-CoA Hydratase, Chain A, domain 1"/>
    <property type="match status" value="1"/>
</dbReference>